<evidence type="ECO:0000256" key="2">
    <source>
        <dbReference type="ARBA" id="ARBA00022475"/>
    </source>
</evidence>
<evidence type="ECO:0000259" key="7">
    <source>
        <dbReference type="Pfam" id="PF00892"/>
    </source>
</evidence>
<feature type="transmembrane region" description="Helical" evidence="6">
    <location>
        <begin position="283"/>
        <end position="299"/>
    </location>
</feature>
<protein>
    <submittedName>
        <fullName evidence="8">DMT family transporter</fullName>
    </submittedName>
</protein>
<keyword evidence="2" id="KW-1003">Cell membrane</keyword>
<evidence type="ECO:0000313" key="9">
    <source>
        <dbReference type="Proteomes" id="UP001069802"/>
    </source>
</evidence>
<evidence type="ECO:0000256" key="5">
    <source>
        <dbReference type="ARBA" id="ARBA00023136"/>
    </source>
</evidence>
<evidence type="ECO:0000313" key="8">
    <source>
        <dbReference type="EMBL" id="MCZ4280248.1"/>
    </source>
</evidence>
<keyword evidence="9" id="KW-1185">Reference proteome</keyword>
<feature type="domain" description="EamA" evidence="7">
    <location>
        <begin position="21"/>
        <end position="149"/>
    </location>
</feature>
<feature type="transmembrane region" description="Helical" evidence="6">
    <location>
        <begin position="21"/>
        <end position="40"/>
    </location>
</feature>
<organism evidence="8 9">
    <name type="scientific">Kiloniella laminariae</name>
    <dbReference type="NCBI Taxonomy" id="454162"/>
    <lineage>
        <taxon>Bacteria</taxon>
        <taxon>Pseudomonadati</taxon>
        <taxon>Pseudomonadota</taxon>
        <taxon>Alphaproteobacteria</taxon>
        <taxon>Rhodospirillales</taxon>
        <taxon>Kiloniellaceae</taxon>
        <taxon>Kiloniella</taxon>
    </lineage>
</organism>
<dbReference type="InterPro" id="IPR000620">
    <property type="entry name" value="EamA_dom"/>
</dbReference>
<dbReference type="RefSeq" id="WP_269422458.1">
    <property type="nucleotide sequence ID" value="NZ_JAPWGY010000002.1"/>
</dbReference>
<dbReference type="EMBL" id="JAPWGY010000002">
    <property type="protein sequence ID" value="MCZ4280248.1"/>
    <property type="molecule type" value="Genomic_DNA"/>
</dbReference>
<feature type="transmembrane region" description="Helical" evidence="6">
    <location>
        <begin position="46"/>
        <end position="66"/>
    </location>
</feature>
<feature type="domain" description="EamA" evidence="7">
    <location>
        <begin position="165"/>
        <end position="298"/>
    </location>
</feature>
<keyword evidence="5 6" id="KW-0472">Membrane</keyword>
<comment type="subcellular location">
    <subcellularLocation>
        <location evidence="1">Cell membrane</location>
        <topology evidence="1">Multi-pass membrane protein</topology>
    </subcellularLocation>
</comment>
<dbReference type="InterPro" id="IPR037185">
    <property type="entry name" value="EmrE-like"/>
</dbReference>
<keyword evidence="3 6" id="KW-0812">Transmembrane</keyword>
<evidence type="ECO:0000256" key="3">
    <source>
        <dbReference type="ARBA" id="ARBA00022692"/>
    </source>
</evidence>
<dbReference type="PANTHER" id="PTHR32322:SF18">
    <property type="entry name" value="S-ADENOSYLMETHIONINE_S-ADENOSYLHOMOCYSTEINE TRANSPORTER"/>
    <property type="match status" value="1"/>
</dbReference>
<feature type="transmembrane region" description="Helical" evidence="6">
    <location>
        <begin position="258"/>
        <end position="277"/>
    </location>
</feature>
<feature type="transmembrane region" description="Helical" evidence="6">
    <location>
        <begin position="78"/>
        <end position="96"/>
    </location>
</feature>
<dbReference type="Proteomes" id="UP001069802">
    <property type="component" value="Unassembled WGS sequence"/>
</dbReference>
<accession>A0ABT4LGL5</accession>
<reference evidence="8" key="1">
    <citation type="submission" date="2022-12" db="EMBL/GenBank/DDBJ databases">
        <title>Bacterial isolates from different developmental stages of Nematostella vectensis.</title>
        <authorList>
            <person name="Fraune S."/>
        </authorList>
    </citation>
    <scope>NUCLEOTIDE SEQUENCE</scope>
    <source>
        <strain evidence="8">G21630-S1</strain>
    </source>
</reference>
<feature type="transmembrane region" description="Helical" evidence="6">
    <location>
        <begin position="102"/>
        <end position="126"/>
    </location>
</feature>
<dbReference type="Pfam" id="PF00892">
    <property type="entry name" value="EamA"/>
    <property type="match status" value="2"/>
</dbReference>
<evidence type="ECO:0000256" key="6">
    <source>
        <dbReference type="SAM" id="Phobius"/>
    </source>
</evidence>
<dbReference type="SUPFAM" id="SSF103481">
    <property type="entry name" value="Multidrug resistance efflux transporter EmrE"/>
    <property type="match status" value="2"/>
</dbReference>
<comment type="caution">
    <text evidence="8">The sequence shown here is derived from an EMBL/GenBank/DDBJ whole genome shotgun (WGS) entry which is preliminary data.</text>
</comment>
<feature type="transmembrane region" description="Helical" evidence="6">
    <location>
        <begin position="225"/>
        <end position="246"/>
    </location>
</feature>
<evidence type="ECO:0000256" key="4">
    <source>
        <dbReference type="ARBA" id="ARBA00022989"/>
    </source>
</evidence>
<name>A0ABT4LGL5_9PROT</name>
<dbReference type="InterPro" id="IPR050638">
    <property type="entry name" value="AA-Vitamin_Transporters"/>
</dbReference>
<feature type="transmembrane region" description="Helical" evidence="6">
    <location>
        <begin position="156"/>
        <end position="179"/>
    </location>
</feature>
<evidence type="ECO:0000256" key="1">
    <source>
        <dbReference type="ARBA" id="ARBA00004651"/>
    </source>
</evidence>
<feature type="transmembrane region" description="Helical" evidence="6">
    <location>
        <begin position="133"/>
        <end position="150"/>
    </location>
</feature>
<feature type="transmembrane region" description="Helical" evidence="6">
    <location>
        <begin position="191"/>
        <end position="213"/>
    </location>
</feature>
<dbReference type="PANTHER" id="PTHR32322">
    <property type="entry name" value="INNER MEMBRANE TRANSPORTER"/>
    <property type="match status" value="1"/>
</dbReference>
<keyword evidence="4 6" id="KW-1133">Transmembrane helix</keyword>
<gene>
    <name evidence="8" type="ORF">O4H49_05640</name>
</gene>
<sequence length="305" mass="33222">MSLSTETVLLQARGEKKAHRAMLLFIFLVSTSFPVGAAITHALDPVALTFLRFCIASTAFGALLFFKQEWNWPGPLLCFRYLCLGALLVVFFVTMFEGLRLGSAVSLGAVFTLIPMMTAVIAYFLIGQKTSPRLWGGLFIAAAGAVWVVFGGSFEALLQFSLGRGEMIFWVGCLSYAAYSPCVRRFHKGENLLVLTFWTLIAGTVILGVYGWREVVDTPWAELPFSVYGAIAYLAVCNTAISFLLLKYASFKLPAAKVMAYTFLTPAIVLAIEGVVSRQMPDLSLVIGGLVTATAMVFLQRTVSG</sequence>
<proteinExistence type="predicted"/>